<dbReference type="Proteomes" id="UP000824214">
    <property type="component" value="Unassembled WGS sequence"/>
</dbReference>
<reference evidence="1" key="1">
    <citation type="journal article" date="2021" name="PeerJ">
        <title>Extensive microbial diversity within the chicken gut microbiome revealed by metagenomics and culture.</title>
        <authorList>
            <person name="Gilroy R."/>
            <person name="Ravi A."/>
            <person name="Getino M."/>
            <person name="Pursley I."/>
            <person name="Horton D.L."/>
            <person name="Alikhan N.F."/>
            <person name="Baker D."/>
            <person name="Gharbi K."/>
            <person name="Hall N."/>
            <person name="Watson M."/>
            <person name="Adriaenssens E.M."/>
            <person name="Foster-Nyarko E."/>
            <person name="Jarju S."/>
            <person name="Secka A."/>
            <person name="Antonio M."/>
            <person name="Oren A."/>
            <person name="Chaudhuri R.R."/>
            <person name="La Ragione R."/>
            <person name="Hildebrand F."/>
            <person name="Pallen M.J."/>
        </authorList>
    </citation>
    <scope>NUCLEOTIDE SEQUENCE</scope>
    <source>
        <strain evidence="1">ChiBcolR8-3208</strain>
    </source>
</reference>
<name>A0A9D2RZ89_9FIRM</name>
<accession>A0A9D2RZ89</accession>
<dbReference type="EMBL" id="DWXZ01000203">
    <property type="protein sequence ID" value="HJB38268.1"/>
    <property type="molecule type" value="Genomic_DNA"/>
</dbReference>
<reference evidence="1" key="2">
    <citation type="submission" date="2021-04" db="EMBL/GenBank/DDBJ databases">
        <authorList>
            <person name="Gilroy R."/>
        </authorList>
    </citation>
    <scope>NUCLEOTIDE SEQUENCE</scope>
    <source>
        <strain evidence="1">ChiBcolR8-3208</strain>
    </source>
</reference>
<gene>
    <name evidence="1" type="ORF">H9942_09420</name>
</gene>
<dbReference type="AlphaFoldDB" id="A0A9D2RZ89"/>
<protein>
    <submittedName>
        <fullName evidence="1">Uncharacterized protein</fullName>
    </submittedName>
</protein>
<organism evidence="1 2">
    <name type="scientific">Candidatus Acutalibacter ornithocaccae</name>
    <dbReference type="NCBI Taxonomy" id="2838416"/>
    <lineage>
        <taxon>Bacteria</taxon>
        <taxon>Bacillati</taxon>
        <taxon>Bacillota</taxon>
        <taxon>Clostridia</taxon>
        <taxon>Eubacteriales</taxon>
        <taxon>Acutalibacteraceae</taxon>
        <taxon>Acutalibacter</taxon>
    </lineage>
</organism>
<evidence type="ECO:0000313" key="1">
    <source>
        <dbReference type="EMBL" id="HJB38268.1"/>
    </source>
</evidence>
<proteinExistence type="predicted"/>
<comment type="caution">
    <text evidence="1">The sequence shown here is derived from an EMBL/GenBank/DDBJ whole genome shotgun (WGS) entry which is preliminary data.</text>
</comment>
<evidence type="ECO:0000313" key="2">
    <source>
        <dbReference type="Proteomes" id="UP000824214"/>
    </source>
</evidence>
<sequence>MQLSKIDLSSFHDFPPQPSAHTALCLSLNAKGELSMNTALRRAMGEIRDFHGMYSDEKGQILLYRNETPNVHFSKSGGISKNRALAETLEGLGFKLPLRYDVEWVEELHAWLGICQEMAPPPEKEGSMKKRQLSRRERDMMEEAITRVCKAMGIPEKDPELRQVAWAALLDVYRDDPAGFTGGRMRGWRRAYRLAWDALEAERKDRWRSLYQLSLDKPLGNDTENTLLQLLHSPSGGFENSVCLYEYLQRQHPDVRRVAMGMMEGETLEQLHGCYRWSWDHTYWAFNQLRAAMEEYLRI</sequence>